<feature type="transmembrane region" description="Helical" evidence="6">
    <location>
        <begin position="141"/>
        <end position="160"/>
    </location>
</feature>
<feature type="transmembrane region" description="Helical" evidence="6">
    <location>
        <begin position="413"/>
        <end position="436"/>
    </location>
</feature>
<evidence type="ECO:0000259" key="7">
    <source>
        <dbReference type="PROSITE" id="PS50280"/>
    </source>
</evidence>
<dbReference type="PANTHER" id="PTHR43243:SF11">
    <property type="entry name" value="AMINO ACID PERMEASE_ SLC12A DOMAIN-CONTAINING PROTEIN"/>
    <property type="match status" value="1"/>
</dbReference>
<feature type="transmembrane region" description="Helical" evidence="6">
    <location>
        <begin position="189"/>
        <end position="209"/>
    </location>
</feature>
<feature type="transmembrane region" description="Helical" evidence="6">
    <location>
        <begin position="291"/>
        <end position="316"/>
    </location>
</feature>
<evidence type="ECO:0000313" key="8">
    <source>
        <dbReference type="EMBL" id="TFJ84520.1"/>
    </source>
</evidence>
<dbReference type="InterPro" id="IPR046341">
    <property type="entry name" value="SET_dom_sf"/>
</dbReference>
<gene>
    <name evidence="8" type="ORF">NSK_004505</name>
</gene>
<dbReference type="PANTHER" id="PTHR43243">
    <property type="entry name" value="INNER MEMBRANE TRANSPORTER YGJI-RELATED"/>
    <property type="match status" value="1"/>
</dbReference>
<feature type="transmembrane region" description="Helical" evidence="6">
    <location>
        <begin position="457"/>
        <end position="477"/>
    </location>
</feature>
<dbReference type="EMBL" id="SDOX01000019">
    <property type="protein sequence ID" value="TFJ84520.1"/>
    <property type="molecule type" value="Genomic_DNA"/>
</dbReference>
<organism evidence="8 9">
    <name type="scientific">Nannochloropsis salina CCMP1776</name>
    <dbReference type="NCBI Taxonomy" id="1027361"/>
    <lineage>
        <taxon>Eukaryota</taxon>
        <taxon>Sar</taxon>
        <taxon>Stramenopiles</taxon>
        <taxon>Ochrophyta</taxon>
        <taxon>Eustigmatophyceae</taxon>
        <taxon>Eustigmatales</taxon>
        <taxon>Monodopsidaceae</taxon>
        <taxon>Microchloropsis</taxon>
        <taxon>Microchloropsis salina</taxon>
    </lineage>
</organism>
<feature type="transmembrane region" description="Helical" evidence="6">
    <location>
        <begin position="249"/>
        <end position="271"/>
    </location>
</feature>
<dbReference type="InterPro" id="IPR002293">
    <property type="entry name" value="AA/rel_permease1"/>
</dbReference>
<feature type="domain" description="SET" evidence="7">
    <location>
        <begin position="718"/>
        <end position="870"/>
    </location>
</feature>
<dbReference type="Gene3D" id="2.170.270.10">
    <property type="entry name" value="SET domain"/>
    <property type="match status" value="1"/>
</dbReference>
<evidence type="ECO:0000256" key="6">
    <source>
        <dbReference type="SAM" id="Phobius"/>
    </source>
</evidence>
<feature type="region of interest" description="Disordered" evidence="5">
    <location>
        <begin position="36"/>
        <end position="64"/>
    </location>
</feature>
<dbReference type="OrthoDB" id="190514at2759"/>
<dbReference type="Pfam" id="PF00856">
    <property type="entry name" value="SET"/>
    <property type="match status" value="1"/>
</dbReference>
<proteinExistence type="predicted"/>
<dbReference type="PROSITE" id="PS50280">
    <property type="entry name" value="SET"/>
    <property type="match status" value="1"/>
</dbReference>
<reference evidence="8 9" key="1">
    <citation type="submission" date="2019-01" db="EMBL/GenBank/DDBJ databases">
        <title>Nuclear Genome Assembly of the Microalgal Biofuel strain Nannochloropsis salina CCMP1776.</title>
        <authorList>
            <person name="Hovde B."/>
        </authorList>
    </citation>
    <scope>NUCLEOTIDE SEQUENCE [LARGE SCALE GENOMIC DNA]</scope>
    <source>
        <strain evidence="8 9">CCMP1776</strain>
    </source>
</reference>
<comment type="caution">
    <text evidence="8">The sequence shown here is derived from an EMBL/GenBank/DDBJ whole genome shotgun (WGS) entry which is preliminary data.</text>
</comment>
<feature type="transmembrane region" description="Helical" evidence="6">
    <location>
        <begin position="541"/>
        <end position="560"/>
    </location>
</feature>
<evidence type="ECO:0000313" key="9">
    <source>
        <dbReference type="Proteomes" id="UP000355283"/>
    </source>
</evidence>
<accession>A0A4D9CZ99</accession>
<evidence type="ECO:0000256" key="2">
    <source>
        <dbReference type="ARBA" id="ARBA00022692"/>
    </source>
</evidence>
<protein>
    <recommendedName>
        <fullName evidence="7">SET domain-containing protein</fullName>
    </recommendedName>
</protein>
<dbReference type="Gene3D" id="1.20.1740.10">
    <property type="entry name" value="Amino acid/polyamine transporter I"/>
    <property type="match status" value="1"/>
</dbReference>
<dbReference type="Proteomes" id="UP000355283">
    <property type="component" value="Unassembled WGS sequence"/>
</dbReference>
<feature type="transmembrane region" description="Helical" evidence="6">
    <location>
        <begin position="337"/>
        <end position="360"/>
    </location>
</feature>
<dbReference type="SUPFAM" id="SSF82199">
    <property type="entry name" value="SET domain"/>
    <property type="match status" value="1"/>
</dbReference>
<dbReference type="Pfam" id="PF13520">
    <property type="entry name" value="AA_permease_2"/>
    <property type="match status" value="2"/>
</dbReference>
<evidence type="ECO:0000256" key="3">
    <source>
        <dbReference type="ARBA" id="ARBA00022989"/>
    </source>
</evidence>
<feature type="transmembrane region" description="Helical" evidence="6">
    <location>
        <begin position="221"/>
        <end position="240"/>
    </location>
</feature>
<sequence>MPSALKEGETDWSPATEAEPLLSRVDSIESWGLTNPSDAIPTTRHQPMRHQLSDPITGPSKGWRDRLSNKSNIETWTFPGWGRYNLQMTVTDEELAEIEADMDQRQPPKLNQWEATAICGNDIMASCFYVVGLVTMSAGKMAPLALLLVSCVLYLIRFLYAEAITALPMNGGSFNVLLNSTSKGIASSAATLALVSYIATGVVSATSAVDYLKKVVSVPNPLLAILGLLFLFAVLVFLGIKESAGVAQVIFWIHILTLTLLCACSTVYVVADPSTLRENFRAPYPDVELGGVIRSGSFATAIFFGYTSAILGVSGFESSSQYVQSQAPGVFLKTLRNMWVGVFVFNPTISFLSLGVLPLARIVEDESVVLAKMAKQVGDWMCGGAGAGVEASRRLGAGMGGGRWLEIWVSLDAFLVLSGSLLTAYVGVCGLIERMASDRCLPQFLLQRNPWRRTTHNIILGYLVFSAVLVLILEGNVTDLSGVYSLAFLSVLLLFTVGTMLLKFKRPSLPRDVTVSWMSVVVAFTMILVGLLGNLMGNPQVLLVFLAYVAAAGTLVLLMFQWTNLLRFTVLVLRGICPGIDTGVLQKELALTQSIPAIFFCKADDVYVLNKALLYVTANEQSRHLMVIHVHDKDHFPPPLLSTHVENFDTMYPKIKCTLLTIEGHFGPPLIEFLHRELKVPINMMFIAAPDETFKYKLDKLGGGSIQALLEEVDALVPYLAVRPSSIHGAGAGLWTSVDLPAQKPLVLYYGDLRREKAQGRYCIQVGPKLTLDAEAVHSFVCDNADATVDAENGHMRNESKMLNLGRYVNDAKGQPDMQNNLRYGRLLRFDEFDEDVAGAPKKRESRPPCVVMYSTRKIRAGEELLASYGTVYWARWGGLLAEPSNYTSDICNLSEKKNVCV</sequence>
<dbReference type="GO" id="GO:0015171">
    <property type="term" value="F:amino acid transmembrane transporter activity"/>
    <property type="evidence" value="ECO:0007669"/>
    <property type="project" value="TreeGrafter"/>
</dbReference>
<evidence type="ECO:0000256" key="5">
    <source>
        <dbReference type="SAM" id="MobiDB-lite"/>
    </source>
</evidence>
<feature type="region of interest" description="Disordered" evidence="5">
    <location>
        <begin position="1"/>
        <end position="21"/>
    </location>
</feature>
<keyword evidence="3 6" id="KW-1133">Transmembrane helix</keyword>
<evidence type="ECO:0000256" key="4">
    <source>
        <dbReference type="ARBA" id="ARBA00023136"/>
    </source>
</evidence>
<keyword evidence="9" id="KW-1185">Reference proteome</keyword>
<feature type="transmembrane region" description="Helical" evidence="6">
    <location>
        <begin position="514"/>
        <end position="535"/>
    </location>
</feature>
<dbReference type="CDD" id="cd08161">
    <property type="entry name" value="SET"/>
    <property type="match status" value="1"/>
</dbReference>
<keyword evidence="2 6" id="KW-0812">Transmembrane</keyword>
<dbReference type="GO" id="GO:0016020">
    <property type="term" value="C:membrane"/>
    <property type="evidence" value="ECO:0007669"/>
    <property type="project" value="UniProtKB-SubCell"/>
</dbReference>
<keyword evidence="4 6" id="KW-0472">Membrane</keyword>
<evidence type="ECO:0000256" key="1">
    <source>
        <dbReference type="ARBA" id="ARBA00004141"/>
    </source>
</evidence>
<dbReference type="InterPro" id="IPR001214">
    <property type="entry name" value="SET_dom"/>
</dbReference>
<comment type="subcellular location">
    <subcellularLocation>
        <location evidence="1">Membrane</location>
        <topology evidence="1">Multi-pass membrane protein</topology>
    </subcellularLocation>
</comment>
<feature type="transmembrane region" description="Helical" evidence="6">
    <location>
        <begin position="483"/>
        <end position="502"/>
    </location>
</feature>
<dbReference type="AlphaFoldDB" id="A0A4D9CZ99"/>
<name>A0A4D9CZ99_9STRA</name>